<dbReference type="Gene3D" id="1.50.10.20">
    <property type="match status" value="1"/>
</dbReference>
<keyword evidence="3" id="KW-1185">Reference proteome</keyword>
<dbReference type="EMBL" id="CP056041">
    <property type="protein sequence ID" value="QKZ20369.1"/>
    <property type="molecule type" value="Genomic_DNA"/>
</dbReference>
<gene>
    <name evidence="2" type="ORF">HUT05_25270</name>
</gene>
<dbReference type="CDD" id="cd04793">
    <property type="entry name" value="LanC"/>
    <property type="match status" value="1"/>
</dbReference>
<name>A0A7H8TA50_STRCX</name>
<feature type="binding site" evidence="1">
    <location>
        <position position="333"/>
    </location>
    <ligand>
        <name>Zn(2+)</name>
        <dbReference type="ChEBI" id="CHEBI:29105"/>
    </ligand>
</feature>
<sequence length="425" mass="44747">MEPREAARRAAGTIADQLASPEEASKKTLAQGWWPQSLAHGAAGVALLHIERARAGVGPWQRAHDWLACAAAGGAVGGPDAHLYYGAPALAFALHAAADRPGQYARALAALDTHVTTLVQQRLQDGHARIDRSQLPALAEFDTIRGLSGLGALLLHRGTDHSLLRDVLTYLVRLTEPVKHDGDVLPGWWSHLAPSGQPSPNYPRGHGNHGVAHGIGGPLSLLALTARCGITVPGQLDAIRTILAWLDYWRQDSDAGPWWPYWITHDQLRADSAGPGPARPSWCYGTAGLARAQQLAALVTGDRQRQIAAETALLHAMTDPGQLAATEDLSLCHGFAGLIHITRLAASDGLTPGLTECLPSLLEPLSDTPAGILTAVLFPDNGLDIGLLEGAAGTALALHAFATDEPSLSGWDTSFLITASSALES</sequence>
<dbReference type="SUPFAM" id="SSF158745">
    <property type="entry name" value="LanC-like"/>
    <property type="match status" value="1"/>
</dbReference>
<evidence type="ECO:0000313" key="2">
    <source>
        <dbReference type="EMBL" id="QKZ20369.1"/>
    </source>
</evidence>
<dbReference type="Pfam" id="PF05147">
    <property type="entry name" value="LANC_like"/>
    <property type="match status" value="1"/>
</dbReference>
<organism evidence="2 3">
    <name type="scientific">Streptomyces chartreusis</name>
    <dbReference type="NCBI Taxonomy" id="1969"/>
    <lineage>
        <taxon>Bacteria</taxon>
        <taxon>Bacillati</taxon>
        <taxon>Actinomycetota</taxon>
        <taxon>Actinomycetes</taxon>
        <taxon>Kitasatosporales</taxon>
        <taxon>Streptomycetaceae</taxon>
        <taxon>Streptomyces</taxon>
    </lineage>
</organism>
<proteinExistence type="predicted"/>
<protein>
    <submittedName>
        <fullName evidence="2">Lanthionine synthetase C family protein</fullName>
    </submittedName>
</protein>
<dbReference type="AlphaFoldDB" id="A0A7H8TA50"/>
<evidence type="ECO:0000256" key="1">
    <source>
        <dbReference type="PIRSR" id="PIRSR607822-1"/>
    </source>
</evidence>
<dbReference type="InterPro" id="IPR007822">
    <property type="entry name" value="LANC-like"/>
</dbReference>
<dbReference type="PRINTS" id="PR01950">
    <property type="entry name" value="LANCSUPER"/>
</dbReference>
<keyword evidence="1" id="KW-0862">Zinc</keyword>
<feature type="binding site" evidence="1">
    <location>
        <position position="283"/>
    </location>
    <ligand>
        <name>Zn(2+)</name>
        <dbReference type="ChEBI" id="CHEBI:29105"/>
    </ligand>
</feature>
<evidence type="ECO:0000313" key="3">
    <source>
        <dbReference type="Proteomes" id="UP000509418"/>
    </source>
</evidence>
<dbReference type="SMART" id="SM01260">
    <property type="entry name" value="LANC_like"/>
    <property type="match status" value="1"/>
</dbReference>
<dbReference type="GO" id="GO:0031179">
    <property type="term" value="P:peptide modification"/>
    <property type="evidence" value="ECO:0007669"/>
    <property type="project" value="InterPro"/>
</dbReference>
<dbReference type="Proteomes" id="UP000509418">
    <property type="component" value="Chromosome"/>
</dbReference>
<keyword evidence="1" id="KW-0479">Metal-binding</keyword>
<dbReference type="InterPro" id="IPR033889">
    <property type="entry name" value="LanC"/>
</dbReference>
<dbReference type="GO" id="GO:0046872">
    <property type="term" value="F:metal ion binding"/>
    <property type="evidence" value="ECO:0007669"/>
    <property type="project" value="UniProtKB-KW"/>
</dbReference>
<reference evidence="2 3" key="1">
    <citation type="submission" date="2020-06" db="EMBL/GenBank/DDBJ databases">
        <title>Genome mining for natural products.</title>
        <authorList>
            <person name="Zhang B."/>
            <person name="Shi J."/>
            <person name="Ge H."/>
        </authorList>
    </citation>
    <scope>NUCLEOTIDE SEQUENCE [LARGE SCALE GENOMIC DNA]</scope>
    <source>
        <strain evidence="2 3">NA02069</strain>
    </source>
</reference>
<feature type="binding site" evidence="1">
    <location>
        <position position="332"/>
    </location>
    <ligand>
        <name>Zn(2+)</name>
        <dbReference type="ChEBI" id="CHEBI:29105"/>
    </ligand>
</feature>
<dbReference type="PRINTS" id="PR01955">
    <property type="entry name" value="LANCFRANKIA"/>
</dbReference>
<dbReference type="RefSeq" id="WP_176576429.1">
    <property type="nucleotide sequence ID" value="NZ_CBDRGH010000036.1"/>
</dbReference>
<accession>A0A7H8TA50</accession>